<dbReference type="PANTHER" id="PTHR42781:SF4">
    <property type="entry name" value="SPERMIDINE_PUTRESCINE IMPORT ATP-BINDING PROTEIN POTA"/>
    <property type="match status" value="1"/>
</dbReference>
<dbReference type="SUPFAM" id="SSF52540">
    <property type="entry name" value="P-loop containing nucleoside triphosphate hydrolases"/>
    <property type="match status" value="1"/>
</dbReference>
<dbReference type="EMBL" id="CP106735">
    <property type="protein sequence ID" value="UXX80861.1"/>
    <property type="molecule type" value="Genomic_DNA"/>
</dbReference>
<accession>A0ABY6D3Z1</accession>
<proteinExistence type="predicted"/>
<dbReference type="PANTHER" id="PTHR42781">
    <property type="entry name" value="SPERMIDINE/PUTRESCINE IMPORT ATP-BINDING PROTEIN POTA"/>
    <property type="match status" value="1"/>
</dbReference>
<dbReference type="PROSITE" id="PS50893">
    <property type="entry name" value="ABC_TRANSPORTER_2"/>
    <property type="match status" value="1"/>
</dbReference>
<evidence type="ECO:0000313" key="6">
    <source>
        <dbReference type="Proteomes" id="UP001062165"/>
    </source>
</evidence>
<evidence type="ECO:0000256" key="1">
    <source>
        <dbReference type="ARBA" id="ARBA00022448"/>
    </source>
</evidence>
<evidence type="ECO:0000259" key="4">
    <source>
        <dbReference type="PROSITE" id="PS50893"/>
    </source>
</evidence>
<keyword evidence="6" id="KW-1185">Reference proteome</keyword>
<reference evidence="5" key="1">
    <citation type="submission" date="2022-10" db="EMBL/GenBank/DDBJ databases">
        <title>Comparative genomics and taxonomic characterization of three novel marine species of genus Reichenbachiella exhibiting antioxidant and polysaccharide degradation activities.</title>
        <authorList>
            <person name="Muhammad N."/>
            <person name="Lee Y.-J."/>
            <person name="Ko J."/>
            <person name="Kim S.-G."/>
        </authorList>
    </citation>
    <scope>NUCLEOTIDE SEQUENCE</scope>
    <source>
        <strain evidence="5">Wsw4-B4</strain>
    </source>
</reference>
<dbReference type="GO" id="GO:0005524">
    <property type="term" value="F:ATP binding"/>
    <property type="evidence" value="ECO:0007669"/>
    <property type="project" value="UniProtKB-KW"/>
</dbReference>
<organism evidence="5 6">
    <name type="scientific">Reichenbachiella carrageenanivorans</name>
    <dbReference type="NCBI Taxonomy" id="2979869"/>
    <lineage>
        <taxon>Bacteria</taxon>
        <taxon>Pseudomonadati</taxon>
        <taxon>Bacteroidota</taxon>
        <taxon>Cytophagia</taxon>
        <taxon>Cytophagales</taxon>
        <taxon>Reichenbachiellaceae</taxon>
        <taxon>Reichenbachiella</taxon>
    </lineage>
</organism>
<keyword evidence="2" id="KW-0547">Nucleotide-binding</keyword>
<dbReference type="PROSITE" id="PS00211">
    <property type="entry name" value="ABC_TRANSPORTER_1"/>
    <property type="match status" value="1"/>
</dbReference>
<dbReference type="Proteomes" id="UP001062165">
    <property type="component" value="Chromosome"/>
</dbReference>
<dbReference type="RefSeq" id="WP_263052590.1">
    <property type="nucleotide sequence ID" value="NZ_CP106735.1"/>
</dbReference>
<evidence type="ECO:0000313" key="5">
    <source>
        <dbReference type="EMBL" id="UXX80861.1"/>
    </source>
</evidence>
<dbReference type="Pfam" id="PF00005">
    <property type="entry name" value="ABC_tran"/>
    <property type="match status" value="1"/>
</dbReference>
<keyword evidence="3 5" id="KW-0067">ATP-binding</keyword>
<name>A0ABY6D3Z1_9BACT</name>
<protein>
    <submittedName>
        <fullName evidence="5">ABC transporter ATP-binding protein</fullName>
    </submittedName>
</protein>
<feature type="domain" description="ABC transporter" evidence="4">
    <location>
        <begin position="1"/>
        <end position="234"/>
    </location>
</feature>
<keyword evidence="1" id="KW-0813">Transport</keyword>
<dbReference type="InterPro" id="IPR050093">
    <property type="entry name" value="ABC_SmlMolc_Importer"/>
</dbReference>
<dbReference type="InterPro" id="IPR027417">
    <property type="entry name" value="P-loop_NTPase"/>
</dbReference>
<dbReference type="Gene3D" id="3.40.50.300">
    <property type="entry name" value="P-loop containing nucleotide triphosphate hydrolases"/>
    <property type="match status" value="1"/>
</dbReference>
<dbReference type="InterPro" id="IPR003439">
    <property type="entry name" value="ABC_transporter-like_ATP-bd"/>
</dbReference>
<dbReference type="InterPro" id="IPR017871">
    <property type="entry name" value="ABC_transporter-like_CS"/>
</dbReference>
<sequence>MIDFDLHKTFSSKDRPIHIHVKAKLAQGKIYAIYGKSGVGKTSLLRMLAGLMKPDEGTINIGKDIWLNTSKSLDVKTNKRNVGFLSQEYSLFPNMSVLKNIRYGLSHPYDEELFTRIIEIADLHQLLDRRPASLSGGQQQRVALARAIVRKPNLLLLDEPLSALDSDMRVKLQEEILAMQRIIKTTVVFVSHHLPEVFKMADEVLILENGSITQRGTASQVFMNNTSTQLIGEVLSDKNEKNNQTMTLLIDGQVVGITLKD</sequence>
<evidence type="ECO:0000256" key="3">
    <source>
        <dbReference type="ARBA" id="ARBA00022840"/>
    </source>
</evidence>
<dbReference type="InterPro" id="IPR003593">
    <property type="entry name" value="AAA+_ATPase"/>
</dbReference>
<dbReference type="SMART" id="SM00382">
    <property type="entry name" value="AAA"/>
    <property type="match status" value="1"/>
</dbReference>
<evidence type="ECO:0000256" key="2">
    <source>
        <dbReference type="ARBA" id="ARBA00022741"/>
    </source>
</evidence>
<gene>
    <name evidence="5" type="ORF">N7E81_07080</name>
</gene>